<accession>A0AAC9JD58</accession>
<gene>
    <name evidence="1" type="ORF">BM524_17480</name>
</gene>
<evidence type="ECO:0000313" key="1">
    <source>
        <dbReference type="EMBL" id="APD91449.1"/>
    </source>
</evidence>
<proteinExistence type="predicted"/>
<dbReference type="RefSeq" id="WP_071960221.1">
    <property type="nucleotide sequence ID" value="NZ_CP018024.1"/>
</dbReference>
<dbReference type="InterPro" id="IPR045617">
    <property type="entry name" value="DUF6445"/>
</dbReference>
<dbReference type="Proteomes" id="UP000182101">
    <property type="component" value="Chromosome"/>
</dbReference>
<evidence type="ECO:0000313" key="2">
    <source>
        <dbReference type="Proteomes" id="UP000182101"/>
    </source>
</evidence>
<sequence>MVSNYELIRVGESATPVVVIDDFIPDPHGLVETIASHHQFIKREGDFYPGVRSHAPVGYEAHLNTSLPALFSQLVSHNDMQDVGVEKPPQIALVQLSIANQDPKSLSPIQCIPHIDTQKDNEWALVHYLFNDPLGGTAFYRHIETGLERVDAAQYEGYFKTLKRQATTVGLPPKAYINGDSAMFTQIGRIAPKYNRAVLYPANLLHSGCLPNDISGAVDVKKSRLTANASVIF</sequence>
<protein>
    <submittedName>
        <fullName evidence="1">Uncharacterized protein</fullName>
    </submittedName>
</protein>
<organism evidence="1 2">
    <name type="scientific">Alteromonas mediterranea</name>
    <dbReference type="NCBI Taxonomy" id="314275"/>
    <lineage>
        <taxon>Bacteria</taxon>
        <taxon>Pseudomonadati</taxon>
        <taxon>Pseudomonadota</taxon>
        <taxon>Gammaproteobacteria</taxon>
        <taxon>Alteromonadales</taxon>
        <taxon>Alteromonadaceae</taxon>
        <taxon>Alteromonas/Salinimonas group</taxon>
        <taxon>Alteromonas</taxon>
    </lineage>
</organism>
<dbReference type="GeneID" id="56344128"/>
<dbReference type="EMBL" id="CP018024">
    <property type="protein sequence ID" value="APD91449.1"/>
    <property type="molecule type" value="Genomic_DNA"/>
</dbReference>
<name>A0AAC9JD58_9ALTE</name>
<dbReference type="Pfam" id="PF20043">
    <property type="entry name" value="DUF6445"/>
    <property type="match status" value="1"/>
</dbReference>
<reference evidence="1 2" key="1">
    <citation type="submission" date="2016-11" db="EMBL/GenBank/DDBJ databases">
        <title>Networking in microbes: conjugative elements and plasmids in the genus Alteromonas.</title>
        <authorList>
            <person name="Lopez-Perez M."/>
            <person name="Ramon-Marco N."/>
            <person name="Rodriguez-Valera F."/>
        </authorList>
    </citation>
    <scope>NUCLEOTIDE SEQUENCE [LARGE SCALE GENOMIC DNA]</scope>
    <source>
        <strain evidence="1 2">CP48</strain>
    </source>
</reference>
<dbReference type="AlphaFoldDB" id="A0AAC9JD58"/>